<gene>
    <name evidence="3" type="ORF">NC595_15720</name>
</gene>
<organism evidence="3 4">
    <name type="scientific">Dyella lutea</name>
    <dbReference type="NCBI Taxonomy" id="2950441"/>
    <lineage>
        <taxon>Bacteria</taxon>
        <taxon>Pseudomonadati</taxon>
        <taxon>Pseudomonadota</taxon>
        <taxon>Gammaproteobacteria</taxon>
        <taxon>Lysobacterales</taxon>
        <taxon>Rhodanobacteraceae</taxon>
        <taxon>Dyella</taxon>
    </lineage>
</organism>
<dbReference type="InterPro" id="IPR012902">
    <property type="entry name" value="N_methyl_site"/>
</dbReference>
<dbReference type="Pfam" id="PF07963">
    <property type="entry name" value="N_methyl"/>
    <property type="match status" value="1"/>
</dbReference>
<evidence type="ECO:0000313" key="3">
    <source>
        <dbReference type="EMBL" id="MCP1375498.1"/>
    </source>
</evidence>
<dbReference type="InterPro" id="IPR045584">
    <property type="entry name" value="Pilin-like"/>
</dbReference>
<evidence type="ECO:0000313" key="4">
    <source>
        <dbReference type="Proteomes" id="UP001204615"/>
    </source>
</evidence>
<dbReference type="NCBIfam" id="TIGR02532">
    <property type="entry name" value="IV_pilin_GFxxxE"/>
    <property type="match status" value="1"/>
</dbReference>
<sequence length="343" mass="36123">MNKFSTMRRQRGLQHGFTLVELMIAMLLGLIVIGGVVSVFLANQQTYRTNAALGDVQDSARVAFELMARDIRDAGLTGCNSTPDTARIANVLTSAPGGGGTAVWWADWNNSVHGYEGAVTTGDPALTGLPSGVKYAANTDSIQLIGVEHSGVTMNVDTETAGSFTINETSTNLAKGDVVVVCDPDHSTVVQLTGVSGTTLTHGLAGNPGNCSQGLGFPTVCSSSGNAYTFKRNALIARITPADWFVGTGADNVSSLYRVSLENKAGVPTPTAYEMVRNVSNLQIQYHQGGSTFVDASGVTNWPGVDAVRVTLTLLSSDQRAGTNTKPLQRTLTSTTNLRNRVH</sequence>
<feature type="transmembrane region" description="Helical" evidence="2">
    <location>
        <begin position="20"/>
        <end position="42"/>
    </location>
</feature>
<dbReference type="Pfam" id="PF16074">
    <property type="entry name" value="PilW"/>
    <property type="match status" value="1"/>
</dbReference>
<dbReference type="SUPFAM" id="SSF54523">
    <property type="entry name" value="Pili subunits"/>
    <property type="match status" value="1"/>
</dbReference>
<feature type="region of interest" description="Disordered" evidence="1">
    <location>
        <begin position="320"/>
        <end position="343"/>
    </location>
</feature>
<proteinExistence type="predicted"/>
<dbReference type="InterPro" id="IPR032092">
    <property type="entry name" value="PilW"/>
</dbReference>
<keyword evidence="2" id="KW-1133">Transmembrane helix</keyword>
<keyword evidence="4" id="KW-1185">Reference proteome</keyword>
<name>A0ABT1FH96_9GAMM</name>
<dbReference type="PROSITE" id="PS00409">
    <property type="entry name" value="PROKAR_NTER_METHYL"/>
    <property type="match status" value="1"/>
</dbReference>
<evidence type="ECO:0000256" key="1">
    <source>
        <dbReference type="SAM" id="MobiDB-lite"/>
    </source>
</evidence>
<dbReference type="Proteomes" id="UP001204615">
    <property type="component" value="Unassembled WGS sequence"/>
</dbReference>
<dbReference type="RefSeq" id="WP_253568016.1">
    <property type="nucleotide sequence ID" value="NZ_JAMZEK010000003.1"/>
</dbReference>
<reference evidence="3 4" key="1">
    <citation type="submission" date="2022-06" db="EMBL/GenBank/DDBJ databases">
        <title>Dyella sp. Sa strain:Sa Genome sequencing.</title>
        <authorList>
            <person name="Park S."/>
        </authorList>
    </citation>
    <scope>NUCLEOTIDE SEQUENCE [LARGE SCALE GENOMIC DNA]</scope>
    <source>
        <strain evidence="3 4">Sa</strain>
    </source>
</reference>
<comment type="caution">
    <text evidence="3">The sequence shown here is derived from an EMBL/GenBank/DDBJ whole genome shotgun (WGS) entry which is preliminary data.</text>
</comment>
<keyword evidence="2" id="KW-0812">Transmembrane</keyword>
<accession>A0ABT1FH96</accession>
<protein>
    <submittedName>
        <fullName evidence="3">Prepilin-type N-terminal cleavage/methylation domain-containing protein</fullName>
    </submittedName>
</protein>
<feature type="compositionally biased region" description="Low complexity" evidence="1">
    <location>
        <begin position="330"/>
        <end position="343"/>
    </location>
</feature>
<dbReference type="EMBL" id="JAMZEK010000003">
    <property type="protein sequence ID" value="MCP1375498.1"/>
    <property type="molecule type" value="Genomic_DNA"/>
</dbReference>
<evidence type="ECO:0000256" key="2">
    <source>
        <dbReference type="SAM" id="Phobius"/>
    </source>
</evidence>
<keyword evidence="2" id="KW-0472">Membrane</keyword>